<keyword evidence="3" id="KW-1185">Reference proteome</keyword>
<gene>
    <name evidence="2" type="ordered locus">Rxyl_0335</name>
</gene>
<dbReference type="SMART" id="SM00271">
    <property type="entry name" value="DnaJ"/>
    <property type="match status" value="1"/>
</dbReference>
<dbReference type="KEGG" id="rxy:Rxyl_0335"/>
<dbReference type="Gene3D" id="1.10.287.110">
    <property type="entry name" value="DnaJ domain"/>
    <property type="match status" value="1"/>
</dbReference>
<dbReference type="AlphaFoldDB" id="Q1AZ67"/>
<dbReference type="PROSITE" id="PS50076">
    <property type="entry name" value="DNAJ_2"/>
    <property type="match status" value="1"/>
</dbReference>
<dbReference type="RefSeq" id="WP_011563329.1">
    <property type="nucleotide sequence ID" value="NC_008148.1"/>
</dbReference>
<dbReference type="STRING" id="266117.Rxyl_0335"/>
<reference evidence="2 3" key="1">
    <citation type="submission" date="2006-06" db="EMBL/GenBank/DDBJ databases">
        <title>Complete sequence of Rubrobacter xylanophilus DSM 9941.</title>
        <authorList>
            <consortium name="US DOE Joint Genome Institute"/>
            <person name="Copeland A."/>
            <person name="Lucas S."/>
            <person name="Lapidus A."/>
            <person name="Barry K."/>
            <person name="Detter J.C."/>
            <person name="Glavina del Rio T."/>
            <person name="Hammon N."/>
            <person name="Israni S."/>
            <person name="Dalin E."/>
            <person name="Tice H."/>
            <person name="Pitluck S."/>
            <person name="Munk A.C."/>
            <person name="Brettin T."/>
            <person name="Bruce D."/>
            <person name="Han C."/>
            <person name="Tapia R."/>
            <person name="Gilna P."/>
            <person name="Schmutz J."/>
            <person name="Larimer F."/>
            <person name="Land M."/>
            <person name="Hauser L."/>
            <person name="Kyrpides N."/>
            <person name="Lykidis A."/>
            <person name="da Costa M.S."/>
            <person name="Rainey F.A."/>
            <person name="Empadinhas N."/>
            <person name="Jolivet E."/>
            <person name="Battista J.R."/>
            <person name="Richardson P."/>
        </authorList>
    </citation>
    <scope>NUCLEOTIDE SEQUENCE [LARGE SCALE GENOMIC DNA]</scope>
    <source>
        <strain evidence="3">DSM 9941 / NBRC 16129 / PRD-1</strain>
    </source>
</reference>
<organism evidence="2 3">
    <name type="scientific">Rubrobacter xylanophilus (strain DSM 9941 / JCM 11954 / NBRC 16129 / PRD-1)</name>
    <dbReference type="NCBI Taxonomy" id="266117"/>
    <lineage>
        <taxon>Bacteria</taxon>
        <taxon>Bacillati</taxon>
        <taxon>Actinomycetota</taxon>
        <taxon>Rubrobacteria</taxon>
        <taxon>Rubrobacterales</taxon>
        <taxon>Rubrobacteraceae</taxon>
        <taxon>Rubrobacter</taxon>
    </lineage>
</organism>
<keyword evidence="2" id="KW-0346">Stress response</keyword>
<dbReference type="InterPro" id="IPR001623">
    <property type="entry name" value="DnaJ_domain"/>
</dbReference>
<dbReference type="CDD" id="cd06257">
    <property type="entry name" value="DnaJ"/>
    <property type="match status" value="1"/>
</dbReference>
<dbReference type="HOGENOM" id="CLU_114540_0_0_11"/>
<dbReference type="Proteomes" id="UP000006637">
    <property type="component" value="Chromosome"/>
</dbReference>
<protein>
    <submittedName>
        <fullName evidence="2">Heat shock protein DnaJ-like protein</fullName>
    </submittedName>
</protein>
<evidence type="ECO:0000259" key="1">
    <source>
        <dbReference type="PROSITE" id="PS50076"/>
    </source>
</evidence>
<evidence type="ECO:0000313" key="2">
    <source>
        <dbReference type="EMBL" id="ABG03311.1"/>
    </source>
</evidence>
<dbReference type="EMBL" id="CP000386">
    <property type="protein sequence ID" value="ABG03311.1"/>
    <property type="molecule type" value="Genomic_DNA"/>
</dbReference>
<dbReference type="OrthoDB" id="9782583at2"/>
<evidence type="ECO:0000313" key="3">
    <source>
        <dbReference type="Proteomes" id="UP000006637"/>
    </source>
</evidence>
<name>Q1AZ67_RUBXD</name>
<dbReference type="eggNOG" id="COG2214">
    <property type="taxonomic scope" value="Bacteria"/>
</dbReference>
<proteinExistence type="predicted"/>
<accession>Q1AZ67</accession>
<sequence length="153" mass="17839">MSIPRRLGRLARGFVSSLQEDERFRESLAEALRVGRERRETLREAFEAAWRGAAEEWRSSEERRSASEGAGWRQTSATFRAVRYPPEVLEAYERLGLSPGTPIAEVDRRRRELVKKYHPDRFTDPAKRARAERVTAEINAAHDRIERHLLRRA</sequence>
<dbReference type="SUPFAM" id="SSF46565">
    <property type="entry name" value="Chaperone J-domain"/>
    <property type="match status" value="1"/>
</dbReference>
<dbReference type="InterPro" id="IPR036869">
    <property type="entry name" value="J_dom_sf"/>
</dbReference>
<feature type="domain" description="J" evidence="1">
    <location>
        <begin position="90"/>
        <end position="153"/>
    </location>
</feature>